<dbReference type="EMBL" id="CP155571">
    <property type="protein sequence ID" value="XFO73677.1"/>
    <property type="molecule type" value="Genomic_DNA"/>
</dbReference>
<dbReference type="InterPro" id="IPR037185">
    <property type="entry name" value="EmrE-like"/>
</dbReference>
<dbReference type="PANTHER" id="PTHR22911">
    <property type="entry name" value="ACYL-MALONYL CONDENSING ENZYME-RELATED"/>
    <property type="match status" value="1"/>
</dbReference>
<dbReference type="RefSeq" id="WP_245692910.1">
    <property type="nucleotide sequence ID" value="NZ_CP155571.1"/>
</dbReference>
<protein>
    <recommendedName>
        <fullName evidence="3">EamA domain-containing protein</fullName>
    </recommendedName>
</protein>
<dbReference type="Gene3D" id="1.10.3730.20">
    <property type="match status" value="1"/>
</dbReference>
<dbReference type="Proteomes" id="UP000216052">
    <property type="component" value="Chromosome"/>
</dbReference>
<keyword evidence="2" id="KW-1133">Transmembrane helix</keyword>
<feature type="transmembrane region" description="Helical" evidence="2">
    <location>
        <begin position="122"/>
        <end position="139"/>
    </location>
</feature>
<proteinExistence type="inferred from homology"/>
<feature type="transmembrane region" description="Helical" evidence="2">
    <location>
        <begin position="93"/>
        <end position="115"/>
    </location>
</feature>
<feature type="transmembrane region" description="Helical" evidence="2">
    <location>
        <begin position="178"/>
        <end position="196"/>
    </location>
</feature>
<comment type="similarity">
    <text evidence="1">Belongs to the EamA transporter family.</text>
</comment>
<reference evidence="4" key="1">
    <citation type="submission" date="2024-05" db="EMBL/GenBank/DDBJ databases">
        <title>Isolation and characterization of Sporomusa carbonis sp. nov., a carboxydotrophic hydrogenogen in the genus of Sporomusa isolated from a charcoal burning pile.</title>
        <authorList>
            <person name="Boeer T."/>
            <person name="Rosenbaum F."/>
            <person name="Eysell L."/>
            <person name="Mueller V."/>
            <person name="Daniel R."/>
            <person name="Poehlein A."/>
        </authorList>
    </citation>
    <scope>NUCLEOTIDE SEQUENCE [LARGE SCALE GENOMIC DNA]</scope>
    <source>
        <strain evidence="4">DSM 3132</strain>
    </source>
</reference>
<dbReference type="PANTHER" id="PTHR22911:SF79">
    <property type="entry name" value="MOBA-LIKE NTP TRANSFERASE DOMAIN-CONTAINING PROTEIN"/>
    <property type="match status" value="1"/>
</dbReference>
<feature type="transmembrane region" description="Helical" evidence="2">
    <location>
        <begin position="39"/>
        <end position="59"/>
    </location>
</feature>
<evidence type="ECO:0000256" key="1">
    <source>
        <dbReference type="ARBA" id="ARBA00007362"/>
    </source>
</evidence>
<feature type="domain" description="EamA" evidence="3">
    <location>
        <begin position="148"/>
        <end position="274"/>
    </location>
</feature>
<feature type="transmembrane region" description="Helical" evidence="2">
    <location>
        <begin position="66"/>
        <end position="87"/>
    </location>
</feature>
<evidence type="ECO:0000256" key="2">
    <source>
        <dbReference type="SAM" id="Phobius"/>
    </source>
</evidence>
<sequence>MNYLGQSGLSSRLQGIILLVITAVLWSTSGFGIKWIDWHPLAIAGARSAFAAVVIGIAFRRTKLCWNWILVGGGIAYAVMVISFVVASKLTTAANAILLQYTCPIFVAILGVFFLNERPSRYDWLTIVLTGTGMILFFQDQMSEGGFIGNLLAIGSGVAMAVMAVCMRQQKDGAPFGAALLGNVLTFVCGLPFMFADSPGTEGWLALLALGCVQLGLAYVLYSIAIKLVSALEASIITMIEPILNPLWVFLLIGEGPGFWALIGGGVILTAITIRYVVPALKPLNAMVQGHSNK</sequence>
<feature type="transmembrane region" description="Helical" evidence="2">
    <location>
        <begin position="234"/>
        <end position="253"/>
    </location>
</feature>
<dbReference type="SUPFAM" id="SSF103481">
    <property type="entry name" value="Multidrug resistance efflux transporter EmrE"/>
    <property type="match status" value="2"/>
</dbReference>
<feature type="transmembrane region" description="Helical" evidence="2">
    <location>
        <begin position="259"/>
        <end position="278"/>
    </location>
</feature>
<feature type="domain" description="EamA" evidence="3">
    <location>
        <begin position="14"/>
        <end position="138"/>
    </location>
</feature>
<evidence type="ECO:0000313" key="4">
    <source>
        <dbReference type="EMBL" id="XFO73677.1"/>
    </source>
</evidence>
<feature type="transmembrane region" description="Helical" evidence="2">
    <location>
        <begin position="12"/>
        <end position="33"/>
    </location>
</feature>
<dbReference type="InterPro" id="IPR000620">
    <property type="entry name" value="EamA_dom"/>
</dbReference>
<dbReference type="Pfam" id="PF00892">
    <property type="entry name" value="EamA"/>
    <property type="match status" value="2"/>
</dbReference>
<keyword evidence="2" id="KW-0472">Membrane</keyword>
<feature type="transmembrane region" description="Helical" evidence="2">
    <location>
        <begin position="145"/>
        <end position="166"/>
    </location>
</feature>
<feature type="transmembrane region" description="Helical" evidence="2">
    <location>
        <begin position="202"/>
        <end position="222"/>
    </location>
</feature>
<name>A0ABZ3J706_SPOA4</name>
<organism evidence="4 5">
    <name type="scientific">Sporomusa acidovorans (strain ATCC 49682 / DSM 3132 / Mol)</name>
    <dbReference type="NCBI Taxonomy" id="1123286"/>
    <lineage>
        <taxon>Bacteria</taxon>
        <taxon>Bacillati</taxon>
        <taxon>Bacillota</taxon>
        <taxon>Negativicutes</taxon>
        <taxon>Selenomonadales</taxon>
        <taxon>Sporomusaceae</taxon>
        <taxon>Sporomusa</taxon>
    </lineage>
</organism>
<evidence type="ECO:0000313" key="5">
    <source>
        <dbReference type="Proteomes" id="UP000216052"/>
    </source>
</evidence>
<keyword evidence="5" id="KW-1185">Reference proteome</keyword>
<gene>
    <name evidence="4" type="ORF">SPACI_037840</name>
</gene>
<evidence type="ECO:0000259" key="3">
    <source>
        <dbReference type="Pfam" id="PF00892"/>
    </source>
</evidence>
<keyword evidence="2" id="KW-0812">Transmembrane</keyword>
<accession>A0ABZ3J706</accession>